<dbReference type="PANTHER" id="PTHR21325">
    <property type="entry name" value="PHOSPHOLIPASE B, PLB1"/>
    <property type="match status" value="1"/>
</dbReference>
<dbReference type="SUPFAM" id="SSF52266">
    <property type="entry name" value="SGNH hydrolase"/>
    <property type="match status" value="1"/>
</dbReference>
<proteinExistence type="predicted"/>
<protein>
    <submittedName>
        <fullName evidence="1">Uncharacterized protein</fullName>
    </submittedName>
</protein>
<name>A0A8J4V7S9_9MYCE</name>
<sequence>MYDKTRYTLLYVTLFTILLHSSICFTFPLNCPKLKPSKIYPTHVEKVKPNDIKVVMALGDSLTAGFGMTFKNYGDFIGESRGKAMLIGGEEGYATIPNFLKEIGANTTGQSYGNCLPYLHFLPELFRTYTRDVKVTQLNGAVSQSSLKDLNEEVGYLRNTIKKFKVDIQNDWKLINLFIGANDICSSCETKKKQHSVQFWKDNFYNSIEYIKNSFPKTILSIILLPDISVLNDIGDPEDTCRKARKLMGFCNCVKTDQGRKVMIQRTKEFNNIIIDAVNRINSQNSTSFGAVVQPIFLNSKFSRSHLSNFDCFHLNEYGSQLGAIGVWSNLLSRNKDKQRSMTPLPKSLCPREDTYLFYNEKFTL</sequence>
<dbReference type="Pfam" id="PF00657">
    <property type="entry name" value="Lipase_GDSL"/>
    <property type="match status" value="1"/>
</dbReference>
<evidence type="ECO:0000313" key="2">
    <source>
        <dbReference type="Proteomes" id="UP000695562"/>
    </source>
</evidence>
<accession>A0A8J4V7S9</accession>
<dbReference type="PROSITE" id="PS01098">
    <property type="entry name" value="LIPASE_GDSL_SER"/>
    <property type="match status" value="1"/>
</dbReference>
<dbReference type="InterPro" id="IPR008265">
    <property type="entry name" value="Lipase_GDSL_AS"/>
</dbReference>
<dbReference type="PANTHER" id="PTHR21325:SF31">
    <property type="entry name" value="GH22081P-RELATED"/>
    <property type="match status" value="1"/>
</dbReference>
<evidence type="ECO:0000313" key="1">
    <source>
        <dbReference type="EMBL" id="KAF2077117.1"/>
    </source>
</evidence>
<dbReference type="GO" id="GO:0006644">
    <property type="term" value="P:phospholipid metabolic process"/>
    <property type="evidence" value="ECO:0007669"/>
    <property type="project" value="TreeGrafter"/>
</dbReference>
<gene>
    <name evidence="1" type="ORF">CYY_001564</name>
</gene>
<reference evidence="1" key="1">
    <citation type="submission" date="2020-01" db="EMBL/GenBank/DDBJ databases">
        <title>Development of genomics and gene disruption for Polysphondylium violaceum indicates a role for the polyketide synthase stlB in stalk morphogenesis.</title>
        <authorList>
            <person name="Narita B."/>
            <person name="Kawabe Y."/>
            <person name="Kin K."/>
            <person name="Saito T."/>
            <person name="Gibbs R."/>
            <person name="Kuspa A."/>
            <person name="Muzny D."/>
            <person name="Queller D."/>
            <person name="Richards S."/>
            <person name="Strassman J."/>
            <person name="Sucgang R."/>
            <person name="Worley K."/>
            <person name="Schaap P."/>
        </authorList>
    </citation>
    <scope>NUCLEOTIDE SEQUENCE</scope>
    <source>
        <strain evidence="1">QSvi11</strain>
    </source>
</reference>
<dbReference type="InterPro" id="IPR036514">
    <property type="entry name" value="SGNH_hydro_sf"/>
</dbReference>
<dbReference type="Proteomes" id="UP000695562">
    <property type="component" value="Unassembled WGS sequence"/>
</dbReference>
<dbReference type="EMBL" id="AJWJ01000038">
    <property type="protein sequence ID" value="KAF2077117.1"/>
    <property type="molecule type" value="Genomic_DNA"/>
</dbReference>
<dbReference type="Gene3D" id="3.40.50.1110">
    <property type="entry name" value="SGNH hydrolase"/>
    <property type="match status" value="1"/>
</dbReference>
<dbReference type="InterPro" id="IPR038885">
    <property type="entry name" value="PLB1"/>
</dbReference>
<organism evidence="1 2">
    <name type="scientific">Polysphondylium violaceum</name>
    <dbReference type="NCBI Taxonomy" id="133409"/>
    <lineage>
        <taxon>Eukaryota</taxon>
        <taxon>Amoebozoa</taxon>
        <taxon>Evosea</taxon>
        <taxon>Eumycetozoa</taxon>
        <taxon>Dictyostelia</taxon>
        <taxon>Dictyosteliales</taxon>
        <taxon>Dictyosteliaceae</taxon>
        <taxon>Polysphondylium</taxon>
    </lineage>
</organism>
<dbReference type="OrthoDB" id="10265800at2759"/>
<dbReference type="GO" id="GO:0004620">
    <property type="term" value="F:phospholipase activity"/>
    <property type="evidence" value="ECO:0007669"/>
    <property type="project" value="InterPro"/>
</dbReference>
<dbReference type="AlphaFoldDB" id="A0A8J4V7S9"/>
<keyword evidence="2" id="KW-1185">Reference proteome</keyword>
<dbReference type="InterPro" id="IPR001087">
    <property type="entry name" value="GDSL"/>
</dbReference>
<comment type="caution">
    <text evidence="1">The sequence shown here is derived from an EMBL/GenBank/DDBJ whole genome shotgun (WGS) entry which is preliminary data.</text>
</comment>